<evidence type="ECO:0000313" key="6">
    <source>
        <dbReference type="EMBL" id="QSZ66319.1"/>
    </source>
</evidence>
<dbReference type="InterPro" id="IPR023214">
    <property type="entry name" value="HAD_sf"/>
</dbReference>
<dbReference type="InterPro" id="IPR036412">
    <property type="entry name" value="HAD-like_sf"/>
</dbReference>
<dbReference type="Pfam" id="PF00702">
    <property type="entry name" value="Hydrolase"/>
    <property type="match status" value="1"/>
</dbReference>
<dbReference type="GO" id="GO:0046872">
    <property type="term" value="F:metal ion binding"/>
    <property type="evidence" value="ECO:0007669"/>
    <property type="project" value="UniProtKB-KW"/>
</dbReference>
<proteinExistence type="inferred from homology"/>
<dbReference type="GO" id="GO:0044281">
    <property type="term" value="P:small molecule metabolic process"/>
    <property type="evidence" value="ECO:0007669"/>
    <property type="project" value="UniProtKB-ARBA"/>
</dbReference>
<dbReference type="EMBL" id="CP036172">
    <property type="protein sequence ID" value="QSZ66319.1"/>
    <property type="molecule type" value="Genomic_DNA"/>
</dbReference>
<dbReference type="PANTHER" id="PTHR46470:SF2">
    <property type="entry name" value="GLYCERALDEHYDE 3-PHOSPHATE PHOSPHATASE"/>
    <property type="match status" value="1"/>
</dbReference>
<dbReference type="Gene3D" id="3.40.50.1000">
    <property type="entry name" value="HAD superfamily/HAD-like"/>
    <property type="match status" value="1"/>
</dbReference>
<dbReference type="SFLD" id="SFLDG01129">
    <property type="entry name" value="C1.5:_HAD__Beta-PGM__Phosphata"/>
    <property type="match status" value="1"/>
</dbReference>
<protein>
    <submittedName>
        <fullName evidence="6">HAD family hydrolase</fullName>
    </submittedName>
</protein>
<reference evidence="6" key="1">
    <citation type="journal article" date="2001" name="Int. J. Syst. Evol. Microbiol.">
        <title>Methanofollis aquaemaris sp. nov., a methanogen isolated from an aquaculture fish pond.</title>
        <authorList>
            <person name="Lai M.C."/>
            <person name="Chen S.C."/>
        </authorList>
    </citation>
    <scope>NUCLEOTIDE SEQUENCE</scope>
    <source>
        <strain evidence="6">N2F9704</strain>
    </source>
</reference>
<comment type="cofactor">
    <cofactor evidence="1">
        <name>Mg(2+)</name>
        <dbReference type="ChEBI" id="CHEBI:18420"/>
    </cofactor>
</comment>
<organism evidence="6 7">
    <name type="scientific">Methanofollis aquaemaris</name>
    <dbReference type="NCBI Taxonomy" id="126734"/>
    <lineage>
        <taxon>Archaea</taxon>
        <taxon>Methanobacteriati</taxon>
        <taxon>Methanobacteriota</taxon>
        <taxon>Stenosarchaea group</taxon>
        <taxon>Methanomicrobia</taxon>
        <taxon>Methanomicrobiales</taxon>
        <taxon>Methanomicrobiaceae</taxon>
        <taxon>Methanofollis</taxon>
    </lineage>
</organism>
<dbReference type="SUPFAM" id="SSF56784">
    <property type="entry name" value="HAD-like"/>
    <property type="match status" value="1"/>
</dbReference>
<keyword evidence="7" id="KW-1185">Reference proteome</keyword>
<dbReference type="PRINTS" id="PR00413">
    <property type="entry name" value="HADHALOGNASE"/>
</dbReference>
<evidence type="ECO:0000256" key="2">
    <source>
        <dbReference type="ARBA" id="ARBA00007958"/>
    </source>
</evidence>
<evidence type="ECO:0000256" key="3">
    <source>
        <dbReference type="ARBA" id="ARBA00022723"/>
    </source>
</evidence>
<comment type="similarity">
    <text evidence="2">Belongs to the HAD-like hydrolase superfamily.</text>
</comment>
<dbReference type="InterPro" id="IPR006439">
    <property type="entry name" value="HAD-SF_hydro_IA"/>
</dbReference>
<reference evidence="6" key="2">
    <citation type="submission" date="2019-02" db="EMBL/GenBank/DDBJ databases">
        <authorList>
            <person name="Chen S.-C."/>
            <person name="Chien H.-H."/>
            <person name="Lai M.-C."/>
        </authorList>
    </citation>
    <scope>NUCLEOTIDE SEQUENCE</scope>
    <source>
        <strain evidence="6">N2F9704</strain>
    </source>
</reference>
<accession>A0A8A3S364</accession>
<dbReference type="AlphaFoldDB" id="A0A8A3S364"/>
<evidence type="ECO:0000256" key="1">
    <source>
        <dbReference type="ARBA" id="ARBA00001946"/>
    </source>
</evidence>
<keyword evidence="5" id="KW-0460">Magnesium</keyword>
<name>A0A8A3S364_9EURY</name>
<dbReference type="GO" id="GO:0016791">
    <property type="term" value="F:phosphatase activity"/>
    <property type="evidence" value="ECO:0007669"/>
    <property type="project" value="TreeGrafter"/>
</dbReference>
<keyword evidence="4 6" id="KW-0378">Hydrolase</keyword>
<evidence type="ECO:0000313" key="7">
    <source>
        <dbReference type="Proteomes" id="UP001042704"/>
    </source>
</evidence>
<evidence type="ECO:0000256" key="4">
    <source>
        <dbReference type="ARBA" id="ARBA00022801"/>
    </source>
</evidence>
<dbReference type="Proteomes" id="UP001042704">
    <property type="component" value="Chromosome"/>
</dbReference>
<sequence length="236" mass="25873">MQETFGPGDPAIRHVLFDMDNTLWDFVGAKREACRAVVEDLGAGDAEALYQYFRRPGVGYEDLQNIRDYLAMLGAGREAFGRSCWVYERAKLTSIRLFDGVEETLGAIAGAGITMAVVTDAYSFQALARLEQTGLRDYFSYLVTPDLTGRKKPDPTQFCCAINALSAEPATTMVVGDSIRREVAPAKALGMQAAYALYGDHSEGPEPICRPDYVLQEIRDLIPALGIEFPSGSLRV</sequence>
<keyword evidence="3" id="KW-0479">Metal-binding</keyword>
<gene>
    <name evidence="6" type="ORF">RJ40_01785</name>
</gene>
<dbReference type="KEGG" id="maqe:RJ40_01785"/>
<evidence type="ECO:0000256" key="5">
    <source>
        <dbReference type="ARBA" id="ARBA00022842"/>
    </source>
</evidence>
<dbReference type="SFLD" id="SFLDS00003">
    <property type="entry name" value="Haloacid_Dehalogenase"/>
    <property type="match status" value="1"/>
</dbReference>
<dbReference type="PANTHER" id="PTHR46470">
    <property type="entry name" value="N-ACYLNEURAMINATE-9-PHOSPHATASE"/>
    <property type="match status" value="1"/>
</dbReference>
<dbReference type="InterPro" id="IPR051400">
    <property type="entry name" value="HAD-like_hydrolase"/>
</dbReference>
<dbReference type="Gene3D" id="1.10.150.520">
    <property type="match status" value="1"/>
</dbReference>